<accession>A0ABW2STL7</accession>
<keyword evidence="3" id="KW-1185">Reference proteome</keyword>
<dbReference type="EMBL" id="JBHTEE010000001">
    <property type="protein sequence ID" value="MFC7598786.1"/>
    <property type="molecule type" value="Genomic_DNA"/>
</dbReference>
<dbReference type="Proteomes" id="UP001596514">
    <property type="component" value="Unassembled WGS sequence"/>
</dbReference>
<keyword evidence="1" id="KW-0732">Signal</keyword>
<sequence length="97" mass="10237">MKIRRLHSVVLAVALGAGVLAGTAPAFAATQTGAAVTAGGWPTPDWYRQGPYQTLAACELAFDDAAQSGLYTGLVGCYWVSRSGPYLAGFYYEVYIP</sequence>
<reference evidence="3" key="1">
    <citation type="journal article" date="2019" name="Int. J. Syst. Evol. Microbiol.">
        <title>The Global Catalogue of Microorganisms (GCM) 10K type strain sequencing project: providing services to taxonomists for standard genome sequencing and annotation.</title>
        <authorList>
            <consortium name="The Broad Institute Genomics Platform"/>
            <consortium name="The Broad Institute Genome Sequencing Center for Infectious Disease"/>
            <person name="Wu L."/>
            <person name="Ma J."/>
        </authorList>
    </citation>
    <scope>NUCLEOTIDE SEQUENCE [LARGE SCALE GENOMIC DNA]</scope>
    <source>
        <strain evidence="3">JCM 10083</strain>
    </source>
</reference>
<proteinExistence type="predicted"/>
<evidence type="ECO:0000256" key="1">
    <source>
        <dbReference type="SAM" id="SignalP"/>
    </source>
</evidence>
<feature type="signal peptide" evidence="1">
    <location>
        <begin position="1"/>
        <end position="28"/>
    </location>
</feature>
<evidence type="ECO:0000313" key="2">
    <source>
        <dbReference type="EMBL" id="MFC7598786.1"/>
    </source>
</evidence>
<evidence type="ECO:0000313" key="3">
    <source>
        <dbReference type="Proteomes" id="UP001596514"/>
    </source>
</evidence>
<evidence type="ECO:0008006" key="4">
    <source>
        <dbReference type="Google" id="ProtNLM"/>
    </source>
</evidence>
<name>A0ABW2STL7_9ACTN</name>
<organism evidence="2 3">
    <name type="scientific">Streptosporangium amethystogenes subsp. fukuiense</name>
    <dbReference type="NCBI Taxonomy" id="698418"/>
    <lineage>
        <taxon>Bacteria</taxon>
        <taxon>Bacillati</taxon>
        <taxon>Actinomycetota</taxon>
        <taxon>Actinomycetes</taxon>
        <taxon>Streptosporangiales</taxon>
        <taxon>Streptosporangiaceae</taxon>
        <taxon>Streptosporangium</taxon>
    </lineage>
</organism>
<gene>
    <name evidence="2" type="ORF">ACFQVD_01550</name>
</gene>
<dbReference type="RefSeq" id="WP_343967574.1">
    <property type="nucleotide sequence ID" value="NZ_BAAAGK010000058.1"/>
</dbReference>
<comment type="caution">
    <text evidence="2">The sequence shown here is derived from an EMBL/GenBank/DDBJ whole genome shotgun (WGS) entry which is preliminary data.</text>
</comment>
<protein>
    <recommendedName>
        <fullName evidence="4">Secreted protein</fullName>
    </recommendedName>
</protein>
<feature type="chain" id="PRO_5047383136" description="Secreted protein" evidence="1">
    <location>
        <begin position="29"/>
        <end position="97"/>
    </location>
</feature>